<evidence type="ECO:0000256" key="3">
    <source>
        <dbReference type="ARBA" id="ARBA00023180"/>
    </source>
</evidence>
<dbReference type="InterPro" id="IPR013098">
    <property type="entry name" value="Ig_I-set"/>
</dbReference>
<keyword evidence="1" id="KW-0732">Signal</keyword>
<dbReference type="Ensembl" id="ENSLBET00000015619.1">
    <property type="protein sequence ID" value="ENSLBEP00000014722.1"/>
    <property type="gene ID" value="ENSLBEG00000011462.1"/>
</dbReference>
<keyword evidence="3" id="KW-0325">Glycoprotein</keyword>
<evidence type="ECO:0000313" key="7">
    <source>
        <dbReference type="Proteomes" id="UP000261660"/>
    </source>
</evidence>
<dbReference type="SMART" id="SM00409">
    <property type="entry name" value="IG"/>
    <property type="match status" value="10"/>
</dbReference>
<dbReference type="InterPro" id="IPR003598">
    <property type="entry name" value="Ig_sub2"/>
</dbReference>
<dbReference type="AlphaFoldDB" id="A0A3Q3F703"/>
<feature type="domain" description="Ig-like" evidence="5">
    <location>
        <begin position="623"/>
        <end position="773"/>
    </location>
</feature>
<dbReference type="PANTHER" id="PTHR44337:SF20">
    <property type="entry name" value="CARCINOEMBRYONIC ANTIGEN-RELATED CELL ADHESION MOLECULE 5-RELATED"/>
    <property type="match status" value="1"/>
</dbReference>
<evidence type="ECO:0000256" key="1">
    <source>
        <dbReference type="ARBA" id="ARBA00022729"/>
    </source>
</evidence>
<evidence type="ECO:0000313" key="6">
    <source>
        <dbReference type="Ensembl" id="ENSLBEP00000014722.1"/>
    </source>
</evidence>
<dbReference type="STRING" id="56723.ENSLBEP00000014722"/>
<dbReference type="SUPFAM" id="SSF48726">
    <property type="entry name" value="Immunoglobulin"/>
    <property type="match status" value="9"/>
</dbReference>
<evidence type="ECO:0000256" key="2">
    <source>
        <dbReference type="ARBA" id="ARBA00023157"/>
    </source>
</evidence>
<dbReference type="InParanoid" id="A0A3Q3F703"/>
<dbReference type="CDD" id="cd00096">
    <property type="entry name" value="Ig"/>
    <property type="match status" value="4"/>
</dbReference>
<dbReference type="Gene3D" id="2.60.40.10">
    <property type="entry name" value="Immunoglobulins"/>
    <property type="match status" value="10"/>
</dbReference>
<dbReference type="PANTHER" id="PTHR44337">
    <property type="entry name" value="CARCINOEMBRYONIC ANTIGEN-RELATED CELL ADHESION MOLECULE 8"/>
    <property type="match status" value="1"/>
</dbReference>
<protein>
    <recommendedName>
        <fullName evidence="5">Ig-like domain-containing protein</fullName>
    </recommendedName>
</protein>
<keyword evidence="4" id="KW-0393">Immunoglobulin domain</keyword>
<dbReference type="InterPro" id="IPR003599">
    <property type="entry name" value="Ig_sub"/>
</dbReference>
<sequence length="883" mass="97196">GLLPDGPLNGAVGGTVMFTTVNPPESPFVSTIWKFGDKTIIISNTQNYTYPGYEGRITFFPSTGSLELRSLSLNDSGEYRVRITTVNEFEGRTTLRVYGKTMFHLLFIFEFFTSINYNCFSDGPENTQIEGQHLIYLGDTFTLTCEAKSEPPANFTWLLNGTEILNSPEYTKKNAEVSDSGNYTCQAKNIITGRSSSSVHGVTVIEGNSVNLTCDAAGSVKWMKDGSDLTQTDIILYDNNRVLSFQRLKKTDRGEYSCNISNPINSMEAKHVLVVNYGPENTQIEGQHHISLGDTFTLTCEAESEPPANFTWLLNGTEILNSPEYTKKNAEASDSGNYTCQAKNIITGRSSSSVHGVTVTGNKTVFIVDSEPIEGNSVNLTCDAAGSVFTRKWMKDGSDLNQADIILYDNNRVLSFQRLNKTDRGEYSCNISNPINSMEDKHVLVVNYGPENVQIKGQHHISLGDTFTLTCEAESEPPANFTWLLNGTEILNSPEYTKKNAEASDSRNYTCQAKNIITGRSSSSVHGVTVIDQFDQLNVSDLFSAIEGNSVNLTCDAAGSVFTRKWMKDGSDLTQADIILYDNNRVLSFQHLKKTDRGEYSCNISNPINSMEAKHVLVVNYGPENTQIKGQHHISLGDTFTLTCEAESEPPANFTWLLNGTEILNSPDGNYICQAKNNITGRSSSSVHGVTVIGNKTVFIVDSVGVTSILIEDKSSTNLTCEASGSVSTREWMKDGWPLLQSDRVRLSLDNRTVFIQPVHSSNHGTYQCRVSNPVIGPHNISISGPSAAAPGHRVALQCTADSVPPANFRWTFNGNETHVKDSAYIIERLEEDSIGNYTCTARNMVTMLENSTNLYLRGESWRNAFSRSHALLLLLLLPGTLS</sequence>
<reference evidence="6" key="1">
    <citation type="submission" date="2025-08" db="UniProtKB">
        <authorList>
            <consortium name="Ensembl"/>
        </authorList>
    </citation>
    <scope>IDENTIFICATION</scope>
</reference>
<feature type="domain" description="Ig-like" evidence="5">
    <location>
        <begin position="374"/>
        <end position="445"/>
    </location>
</feature>
<dbReference type="InterPro" id="IPR013783">
    <property type="entry name" value="Ig-like_fold"/>
</dbReference>
<feature type="domain" description="Ig-like" evidence="5">
    <location>
        <begin position="206"/>
        <end position="276"/>
    </location>
</feature>
<proteinExistence type="predicted"/>
<organism evidence="6 7">
    <name type="scientific">Labrus bergylta</name>
    <name type="common">ballan wrasse</name>
    <dbReference type="NCBI Taxonomy" id="56723"/>
    <lineage>
        <taxon>Eukaryota</taxon>
        <taxon>Metazoa</taxon>
        <taxon>Chordata</taxon>
        <taxon>Craniata</taxon>
        <taxon>Vertebrata</taxon>
        <taxon>Euteleostomi</taxon>
        <taxon>Actinopterygii</taxon>
        <taxon>Neopterygii</taxon>
        <taxon>Teleostei</taxon>
        <taxon>Neoteleostei</taxon>
        <taxon>Acanthomorphata</taxon>
        <taxon>Eupercaria</taxon>
        <taxon>Labriformes</taxon>
        <taxon>Labridae</taxon>
        <taxon>Labrus</taxon>
    </lineage>
</organism>
<dbReference type="InterPro" id="IPR036179">
    <property type="entry name" value="Ig-like_dom_sf"/>
</dbReference>
<dbReference type="Pfam" id="PF13895">
    <property type="entry name" value="Ig_2"/>
    <property type="match status" value="4"/>
</dbReference>
<feature type="domain" description="Ig-like" evidence="5">
    <location>
        <begin position="450"/>
        <end position="529"/>
    </location>
</feature>
<dbReference type="GeneTree" id="ENSGT01100000263479"/>
<feature type="domain" description="Ig-like" evidence="5">
    <location>
        <begin position="778"/>
        <end position="856"/>
    </location>
</feature>
<keyword evidence="7" id="KW-1185">Reference proteome</keyword>
<dbReference type="InterPro" id="IPR052598">
    <property type="entry name" value="IgSF_CEA-related"/>
</dbReference>
<dbReference type="SMART" id="SM00408">
    <property type="entry name" value="IGc2"/>
    <property type="match status" value="9"/>
</dbReference>
<reference evidence="6" key="2">
    <citation type="submission" date="2025-09" db="UniProtKB">
        <authorList>
            <consortium name="Ensembl"/>
        </authorList>
    </citation>
    <scope>IDENTIFICATION</scope>
</reference>
<feature type="domain" description="Ig-like" evidence="5">
    <location>
        <begin position="547"/>
        <end position="620"/>
    </location>
</feature>
<feature type="domain" description="Ig-like" evidence="5">
    <location>
        <begin position="124"/>
        <end position="203"/>
    </location>
</feature>
<keyword evidence="2" id="KW-1015">Disulfide bond</keyword>
<dbReference type="InterPro" id="IPR007110">
    <property type="entry name" value="Ig-like_dom"/>
</dbReference>
<evidence type="ECO:0000256" key="4">
    <source>
        <dbReference type="ARBA" id="ARBA00023319"/>
    </source>
</evidence>
<feature type="domain" description="Ig-like" evidence="5">
    <location>
        <begin position="279"/>
        <end position="360"/>
    </location>
</feature>
<dbReference type="PROSITE" id="PS50835">
    <property type="entry name" value="IG_LIKE"/>
    <property type="match status" value="8"/>
</dbReference>
<name>A0A3Q3F703_9LABR</name>
<evidence type="ECO:0000259" key="5">
    <source>
        <dbReference type="PROSITE" id="PS50835"/>
    </source>
</evidence>
<dbReference type="Proteomes" id="UP000261660">
    <property type="component" value="Unplaced"/>
</dbReference>
<dbReference type="Pfam" id="PF07679">
    <property type="entry name" value="I-set"/>
    <property type="match status" value="1"/>
</dbReference>
<accession>A0A3Q3F703</accession>
<dbReference type="Pfam" id="PF13927">
    <property type="entry name" value="Ig_3"/>
    <property type="match status" value="4"/>
</dbReference>